<keyword evidence="8" id="KW-0067">ATP-binding</keyword>
<dbReference type="InterPro" id="IPR001789">
    <property type="entry name" value="Sig_transdc_resp-reg_receiver"/>
</dbReference>
<dbReference type="Pfam" id="PF00512">
    <property type="entry name" value="HisKA"/>
    <property type="match status" value="1"/>
</dbReference>
<dbReference type="CDD" id="cd00082">
    <property type="entry name" value="HisKA"/>
    <property type="match status" value="1"/>
</dbReference>
<evidence type="ECO:0000313" key="9">
    <source>
        <dbReference type="Proteomes" id="UP001164459"/>
    </source>
</evidence>
<dbReference type="InterPro" id="IPR036097">
    <property type="entry name" value="HisK_dim/P_sf"/>
</dbReference>
<dbReference type="PANTHER" id="PTHR43065:SF42">
    <property type="entry name" value="TWO-COMPONENT SENSOR PPRA"/>
    <property type="match status" value="1"/>
</dbReference>
<dbReference type="InterPro" id="IPR035965">
    <property type="entry name" value="PAS-like_dom_sf"/>
</dbReference>
<evidence type="ECO:0000313" key="8">
    <source>
        <dbReference type="EMBL" id="WAS98131.1"/>
    </source>
</evidence>
<evidence type="ECO:0000256" key="4">
    <source>
        <dbReference type="PROSITE-ProRule" id="PRU00169"/>
    </source>
</evidence>
<dbReference type="PANTHER" id="PTHR43065">
    <property type="entry name" value="SENSOR HISTIDINE KINASE"/>
    <property type="match status" value="1"/>
</dbReference>
<evidence type="ECO:0000256" key="2">
    <source>
        <dbReference type="ARBA" id="ARBA00012438"/>
    </source>
</evidence>
<feature type="domain" description="Response regulatory" evidence="6">
    <location>
        <begin position="646"/>
        <end position="762"/>
    </location>
</feature>
<dbReference type="EMBL" id="CP114040">
    <property type="protein sequence ID" value="WAS98131.1"/>
    <property type="molecule type" value="Genomic_DNA"/>
</dbReference>
<evidence type="ECO:0000256" key="1">
    <source>
        <dbReference type="ARBA" id="ARBA00000085"/>
    </source>
</evidence>
<dbReference type="SUPFAM" id="SSF47384">
    <property type="entry name" value="Homodimeric domain of signal transducing histidine kinase"/>
    <property type="match status" value="1"/>
</dbReference>
<evidence type="ECO:0000259" key="7">
    <source>
        <dbReference type="PROSITE" id="PS50112"/>
    </source>
</evidence>
<dbReference type="Proteomes" id="UP001164459">
    <property type="component" value="Chromosome"/>
</dbReference>
<dbReference type="InterPro" id="IPR013655">
    <property type="entry name" value="PAS_fold_3"/>
</dbReference>
<dbReference type="InterPro" id="IPR000014">
    <property type="entry name" value="PAS"/>
</dbReference>
<dbReference type="SUPFAM" id="SSF55785">
    <property type="entry name" value="PYP-like sensor domain (PAS domain)"/>
    <property type="match status" value="2"/>
</dbReference>
<organism evidence="8 9">
    <name type="scientific">Nannocystis punicea</name>
    <dbReference type="NCBI Taxonomy" id="2995304"/>
    <lineage>
        <taxon>Bacteria</taxon>
        <taxon>Pseudomonadati</taxon>
        <taxon>Myxococcota</taxon>
        <taxon>Polyangia</taxon>
        <taxon>Nannocystales</taxon>
        <taxon>Nannocystaceae</taxon>
        <taxon>Nannocystis</taxon>
    </lineage>
</organism>
<accession>A0ABY7HG04</accession>
<keyword evidence="8" id="KW-0547">Nucleotide-binding</keyword>
<dbReference type="Pfam" id="PF02518">
    <property type="entry name" value="HATPase_c"/>
    <property type="match status" value="1"/>
</dbReference>
<dbReference type="PROSITE" id="PS50112">
    <property type="entry name" value="PAS"/>
    <property type="match status" value="1"/>
</dbReference>
<evidence type="ECO:0000259" key="6">
    <source>
        <dbReference type="PROSITE" id="PS50110"/>
    </source>
</evidence>
<dbReference type="SMART" id="SM00387">
    <property type="entry name" value="HATPase_c"/>
    <property type="match status" value="1"/>
</dbReference>
<dbReference type="InterPro" id="IPR003594">
    <property type="entry name" value="HATPase_dom"/>
</dbReference>
<dbReference type="Gene3D" id="3.40.50.2300">
    <property type="match status" value="1"/>
</dbReference>
<dbReference type="SMART" id="SM00091">
    <property type="entry name" value="PAS"/>
    <property type="match status" value="1"/>
</dbReference>
<keyword evidence="9" id="KW-1185">Reference proteome</keyword>
<comment type="catalytic activity">
    <reaction evidence="1">
        <text>ATP + protein L-histidine = ADP + protein N-phospho-L-histidine.</text>
        <dbReference type="EC" id="2.7.13.3"/>
    </reaction>
</comment>
<evidence type="ECO:0000259" key="5">
    <source>
        <dbReference type="PROSITE" id="PS50109"/>
    </source>
</evidence>
<dbReference type="PROSITE" id="PS50110">
    <property type="entry name" value="RESPONSE_REGULATORY"/>
    <property type="match status" value="1"/>
</dbReference>
<dbReference type="InterPro" id="IPR036890">
    <property type="entry name" value="HATPase_C_sf"/>
</dbReference>
<dbReference type="InterPro" id="IPR005467">
    <property type="entry name" value="His_kinase_dom"/>
</dbReference>
<feature type="domain" description="PAS" evidence="7">
    <location>
        <begin position="10"/>
        <end position="85"/>
    </location>
</feature>
<reference evidence="8" key="1">
    <citation type="submission" date="2022-11" db="EMBL/GenBank/DDBJ databases">
        <title>Minimal conservation of predation-associated metabolite biosynthetic gene clusters underscores biosynthetic potential of Myxococcota including descriptions for ten novel species: Archangium lansinium sp. nov., Myxococcus landrumus sp. nov., Nannocystis bai.</title>
        <authorList>
            <person name="Ahearne A."/>
            <person name="Stevens C."/>
            <person name="Dowd S."/>
        </authorList>
    </citation>
    <scope>NUCLEOTIDE SEQUENCE</scope>
    <source>
        <strain evidence="8">Fl3</strain>
    </source>
</reference>
<dbReference type="SUPFAM" id="SSF55874">
    <property type="entry name" value="ATPase domain of HSP90 chaperone/DNA topoisomerase II/histidine kinase"/>
    <property type="match status" value="1"/>
</dbReference>
<gene>
    <name evidence="8" type="ORF">O0S08_18485</name>
</gene>
<evidence type="ECO:0000256" key="3">
    <source>
        <dbReference type="ARBA" id="ARBA00022553"/>
    </source>
</evidence>
<dbReference type="SUPFAM" id="SSF52172">
    <property type="entry name" value="CheY-like"/>
    <property type="match status" value="1"/>
</dbReference>
<dbReference type="Pfam" id="PF08447">
    <property type="entry name" value="PAS_3"/>
    <property type="match status" value="1"/>
</dbReference>
<dbReference type="EC" id="2.7.13.3" evidence="2"/>
<dbReference type="NCBIfam" id="TIGR00229">
    <property type="entry name" value="sensory_box"/>
    <property type="match status" value="1"/>
</dbReference>
<dbReference type="Gene3D" id="3.30.565.10">
    <property type="entry name" value="Histidine kinase-like ATPase, C-terminal domain"/>
    <property type="match status" value="1"/>
</dbReference>
<dbReference type="PROSITE" id="PS50109">
    <property type="entry name" value="HIS_KIN"/>
    <property type="match status" value="1"/>
</dbReference>
<dbReference type="InterPro" id="IPR003661">
    <property type="entry name" value="HisK_dim/P_dom"/>
</dbReference>
<keyword evidence="3 4" id="KW-0597">Phosphoprotein</keyword>
<dbReference type="Gene3D" id="3.30.450.20">
    <property type="entry name" value="PAS domain"/>
    <property type="match status" value="2"/>
</dbReference>
<feature type="modified residue" description="4-aspartylphosphate" evidence="4">
    <location>
        <position position="697"/>
    </location>
</feature>
<dbReference type="SMART" id="SM00448">
    <property type="entry name" value="REC"/>
    <property type="match status" value="1"/>
</dbReference>
<sequence>MQKSEGDACAPHDLAALLDSLPGMVYRCRADRLWTLDYVSAGALELTGYRPDELLASERRSYADLIIPMDRRAVEAAVESAVAAGQSFTMEYRICDRAGRTKHVWERGRLLRGEGSAAVLEGFVTDVSPLRRAEHDLRERIKELELLYEVSSIAGDEITLDEALWQIAERIPRGYSYPPEVAARIQLGDRLYTSPRFAPDPCRQSAPISVAGRAAGVLEVCRISDSEIPSARYFLREEQEMLHVIAGRIGALAERARIVEALRASERHTRELYERLPIATLVWQRRGDAFVLVDHNRAAFALSDGHVPAWVGHGLAELLPDRPELVDAMKVCVATESPLRREVELARADVPSAIYVVSFGFVPPDLVLTHVVDVTRERHLERRFQEAQKMEVLGRMAAGVAHDFNNLLTVILSYTGILEKSVAASQAAGSDVADLEEIRKASERAAALTQQLLSFSRRDIVAPEVFDLGDKVRELRGMLARLLGEERLLTVSLAGAPCPVRIGPGQIDQVLVNLVINARDATRAGGRVVIATATIEADDHDGVHLDLPPGPRVVMTVRDDGSGMDAATRARIFEPFFTTKAPGLGTGMGLAIVYGIVRQAGGAIVVDSNPGRGTTFRIYFPRDQEPLPRRGGVVLAPQSREPGGETVLLVEASEPVRRLVLRVLEAAGYRVLTATDAAEALLLCERKTSEIHLLITDLVMPWTTGASLAQRIAARCPGMRVLFMSGSSERALQAAAEVDATASFIAKPFTGEVLVGLVRRILDGGPAVS</sequence>
<dbReference type="GO" id="GO:0005524">
    <property type="term" value="F:ATP binding"/>
    <property type="evidence" value="ECO:0007669"/>
    <property type="project" value="UniProtKB-KW"/>
</dbReference>
<dbReference type="Gene3D" id="1.10.287.130">
    <property type="match status" value="1"/>
</dbReference>
<dbReference type="InterPro" id="IPR011006">
    <property type="entry name" value="CheY-like_superfamily"/>
</dbReference>
<dbReference type="RefSeq" id="WP_269040498.1">
    <property type="nucleotide sequence ID" value="NZ_CP114040.1"/>
</dbReference>
<dbReference type="PRINTS" id="PR00344">
    <property type="entry name" value="BCTRLSENSOR"/>
</dbReference>
<dbReference type="InterPro" id="IPR004358">
    <property type="entry name" value="Sig_transdc_His_kin-like_C"/>
</dbReference>
<dbReference type="CDD" id="cd00130">
    <property type="entry name" value="PAS"/>
    <property type="match status" value="1"/>
</dbReference>
<dbReference type="SMART" id="SM00388">
    <property type="entry name" value="HisKA"/>
    <property type="match status" value="1"/>
</dbReference>
<dbReference type="SUPFAM" id="SSF55781">
    <property type="entry name" value="GAF domain-like"/>
    <property type="match status" value="1"/>
</dbReference>
<dbReference type="Pfam" id="PF00072">
    <property type="entry name" value="Response_reg"/>
    <property type="match status" value="1"/>
</dbReference>
<name>A0ABY7HG04_9BACT</name>
<feature type="domain" description="Histidine kinase" evidence="5">
    <location>
        <begin position="399"/>
        <end position="624"/>
    </location>
</feature>
<proteinExistence type="predicted"/>
<protein>
    <recommendedName>
        <fullName evidence="2">histidine kinase</fullName>
        <ecNumber evidence="2">2.7.13.3</ecNumber>
    </recommendedName>
</protein>